<dbReference type="GO" id="GO:0052657">
    <property type="term" value="F:guanine phosphoribosyltransferase activity"/>
    <property type="evidence" value="ECO:0007669"/>
    <property type="project" value="UniProtKB-ARBA"/>
</dbReference>
<dbReference type="Pfam" id="PF00156">
    <property type="entry name" value="Pribosyltran"/>
    <property type="match status" value="1"/>
</dbReference>
<dbReference type="FunFam" id="3.40.50.2020:FF:000006">
    <property type="entry name" value="Hypoxanthine phosphoribosyltransferase"/>
    <property type="match status" value="1"/>
</dbReference>
<dbReference type="GO" id="GO:0046100">
    <property type="term" value="P:hypoxanthine metabolic process"/>
    <property type="evidence" value="ECO:0007669"/>
    <property type="project" value="TreeGrafter"/>
</dbReference>
<dbReference type="PANTHER" id="PTHR43340">
    <property type="entry name" value="HYPOXANTHINE-GUANINE PHOSPHORIBOSYLTRANSFERASE"/>
    <property type="match status" value="1"/>
</dbReference>
<organism evidence="17 18">
    <name type="scientific">Gemmatimonas phototrophica</name>
    <dbReference type="NCBI Taxonomy" id="1379270"/>
    <lineage>
        <taxon>Bacteria</taxon>
        <taxon>Pseudomonadati</taxon>
        <taxon>Gemmatimonadota</taxon>
        <taxon>Gemmatimonadia</taxon>
        <taxon>Gemmatimonadales</taxon>
        <taxon>Gemmatimonadaceae</taxon>
        <taxon>Gemmatimonas</taxon>
    </lineage>
</organism>
<evidence type="ECO:0000256" key="2">
    <source>
        <dbReference type="ARBA" id="ARBA00004496"/>
    </source>
</evidence>
<keyword evidence="11 15" id="KW-0547">Nucleotide-binding</keyword>
<evidence type="ECO:0000256" key="11">
    <source>
        <dbReference type="ARBA" id="ARBA00022741"/>
    </source>
</evidence>
<dbReference type="GO" id="GO:0005829">
    <property type="term" value="C:cytosol"/>
    <property type="evidence" value="ECO:0007669"/>
    <property type="project" value="TreeGrafter"/>
</dbReference>
<evidence type="ECO:0000256" key="9">
    <source>
        <dbReference type="ARBA" id="ARBA00022723"/>
    </source>
</evidence>
<name>A0A143BNN3_9BACT</name>
<keyword evidence="12 15" id="KW-0460">Magnesium</keyword>
<evidence type="ECO:0000256" key="7">
    <source>
        <dbReference type="ARBA" id="ARBA00022676"/>
    </source>
</evidence>
<keyword evidence="18" id="KW-1185">Reference proteome</keyword>
<dbReference type="GO" id="GO:0004422">
    <property type="term" value="F:hypoxanthine phosphoribosyltransferase activity"/>
    <property type="evidence" value="ECO:0007669"/>
    <property type="project" value="InterPro"/>
</dbReference>
<dbReference type="PANTHER" id="PTHR43340:SF1">
    <property type="entry name" value="HYPOXANTHINE PHOSPHORIBOSYLTRANSFERASE"/>
    <property type="match status" value="1"/>
</dbReference>
<comment type="pathway">
    <text evidence="3 15">Purine metabolism; IMP biosynthesis via salvage pathway; IMP from hypoxanthine: step 1/1.</text>
</comment>
<comment type="catalytic activity">
    <reaction evidence="14">
        <text>IMP + diphosphate = hypoxanthine + 5-phospho-alpha-D-ribose 1-diphosphate</text>
        <dbReference type="Rhea" id="RHEA:17973"/>
        <dbReference type="ChEBI" id="CHEBI:17368"/>
        <dbReference type="ChEBI" id="CHEBI:33019"/>
        <dbReference type="ChEBI" id="CHEBI:58017"/>
        <dbReference type="ChEBI" id="CHEBI:58053"/>
        <dbReference type="EC" id="2.4.2.8"/>
    </reaction>
    <physiologicalReaction direction="right-to-left" evidence="14">
        <dbReference type="Rhea" id="RHEA:17975"/>
    </physiologicalReaction>
</comment>
<sequence>MDGRAVKRIVYDAAAIEQRVQELGADITAAYPDGDLLVLGLLKGSFIFLSDLVRHVARPLQVDFLVASSYGDAMESSGVVRLLYDPETELEGKHILLVEDIVDSGRTLNRLIELLGERKPRSLEICTLLHKHIATELHHPTRFIGFDAPHEFLVGYGLDHAENFRHLPYVASLQ</sequence>
<dbReference type="EMBL" id="CP011454">
    <property type="protein sequence ID" value="AMW06656.1"/>
    <property type="molecule type" value="Genomic_DNA"/>
</dbReference>
<keyword evidence="7 15" id="KW-0328">Glycosyltransferase</keyword>
<evidence type="ECO:0000256" key="13">
    <source>
        <dbReference type="ARBA" id="ARBA00048811"/>
    </source>
</evidence>
<evidence type="ECO:0000256" key="12">
    <source>
        <dbReference type="ARBA" id="ARBA00022842"/>
    </source>
</evidence>
<evidence type="ECO:0000256" key="3">
    <source>
        <dbReference type="ARBA" id="ARBA00004669"/>
    </source>
</evidence>
<dbReference type="EC" id="2.4.2.8" evidence="5 15"/>
<feature type="domain" description="Phosphoribosyltransferase" evidence="16">
    <location>
        <begin position="10"/>
        <end position="159"/>
    </location>
</feature>
<keyword evidence="8 15" id="KW-0808">Transferase</keyword>
<dbReference type="InterPro" id="IPR000836">
    <property type="entry name" value="PRTase_dom"/>
</dbReference>
<dbReference type="Proteomes" id="UP000076404">
    <property type="component" value="Chromosome"/>
</dbReference>
<dbReference type="GO" id="GO:0000287">
    <property type="term" value="F:magnesium ion binding"/>
    <property type="evidence" value="ECO:0007669"/>
    <property type="project" value="TreeGrafter"/>
</dbReference>
<evidence type="ECO:0000256" key="8">
    <source>
        <dbReference type="ARBA" id="ARBA00022679"/>
    </source>
</evidence>
<dbReference type="GO" id="GO:0032264">
    <property type="term" value="P:IMP salvage"/>
    <property type="evidence" value="ECO:0007669"/>
    <property type="project" value="UniProtKB-UniPathway"/>
</dbReference>
<evidence type="ECO:0000256" key="14">
    <source>
        <dbReference type="ARBA" id="ARBA00049402"/>
    </source>
</evidence>
<reference evidence="17 18" key="2">
    <citation type="journal article" date="2016" name="Environ. Microbiol. Rep.">
        <title>Metagenomic evidence for the presence of phototrophic Gemmatimonadetes bacteria in diverse environments.</title>
        <authorList>
            <person name="Zeng Y."/>
            <person name="Baumbach J."/>
            <person name="Barbosa E.G."/>
            <person name="Azevedo V."/>
            <person name="Zhang C."/>
            <person name="Koblizek M."/>
        </authorList>
    </citation>
    <scope>NUCLEOTIDE SEQUENCE [LARGE SCALE GENOMIC DNA]</scope>
    <source>
        <strain evidence="17 18">AP64</strain>
    </source>
</reference>
<accession>A0A143BNN3</accession>
<evidence type="ECO:0000259" key="16">
    <source>
        <dbReference type="Pfam" id="PF00156"/>
    </source>
</evidence>
<evidence type="ECO:0000313" key="18">
    <source>
        <dbReference type="Proteomes" id="UP000076404"/>
    </source>
</evidence>
<dbReference type="eggNOG" id="COG0634">
    <property type="taxonomic scope" value="Bacteria"/>
</dbReference>
<dbReference type="UniPathway" id="UPA00591">
    <property type="reaction ID" value="UER00648"/>
</dbReference>
<gene>
    <name evidence="17" type="ORF">GEMMAAP_07595</name>
</gene>
<dbReference type="Gene3D" id="3.40.50.2020">
    <property type="match status" value="1"/>
</dbReference>
<dbReference type="NCBIfam" id="TIGR01203">
    <property type="entry name" value="HGPRTase"/>
    <property type="match status" value="1"/>
</dbReference>
<dbReference type="InterPro" id="IPR050408">
    <property type="entry name" value="HGPRT"/>
</dbReference>
<dbReference type="InterPro" id="IPR029057">
    <property type="entry name" value="PRTase-like"/>
</dbReference>
<dbReference type="GO" id="GO:0006178">
    <property type="term" value="P:guanine salvage"/>
    <property type="evidence" value="ECO:0007669"/>
    <property type="project" value="TreeGrafter"/>
</dbReference>
<proteinExistence type="inferred from homology"/>
<reference evidence="17 18" key="1">
    <citation type="journal article" date="2014" name="Proc. Natl. Acad. Sci. U.S.A.">
        <title>Functional type 2 photosynthetic reaction centers found in the rare bacterial phylum Gemmatimonadetes.</title>
        <authorList>
            <person name="Zeng Y."/>
            <person name="Feng F."/>
            <person name="Medova H."/>
            <person name="Dean J."/>
            <person name="Koblizek M."/>
        </authorList>
    </citation>
    <scope>NUCLEOTIDE SEQUENCE [LARGE SCALE GENOMIC DNA]</scope>
    <source>
        <strain evidence="17 18">AP64</strain>
    </source>
</reference>
<dbReference type="SUPFAM" id="SSF53271">
    <property type="entry name" value="PRTase-like"/>
    <property type="match status" value="1"/>
</dbReference>
<keyword evidence="6 15" id="KW-0963">Cytoplasm</keyword>
<comment type="similarity">
    <text evidence="4 15">Belongs to the purine/pyrimidine phosphoribosyltransferase family.</text>
</comment>
<dbReference type="KEGG" id="gph:GEMMAAP_07595"/>
<evidence type="ECO:0000256" key="5">
    <source>
        <dbReference type="ARBA" id="ARBA00011895"/>
    </source>
</evidence>
<dbReference type="STRING" id="1379270.GEMMAAP_07595"/>
<dbReference type="GO" id="GO:0032263">
    <property type="term" value="P:GMP salvage"/>
    <property type="evidence" value="ECO:0007669"/>
    <property type="project" value="TreeGrafter"/>
</dbReference>
<dbReference type="CDD" id="cd06223">
    <property type="entry name" value="PRTases_typeI"/>
    <property type="match status" value="1"/>
</dbReference>
<evidence type="ECO:0000256" key="15">
    <source>
        <dbReference type="RuleBase" id="RU364099"/>
    </source>
</evidence>
<protein>
    <recommendedName>
        <fullName evidence="5 15">Hypoxanthine phosphoribosyltransferase</fullName>
        <ecNumber evidence="5 15">2.4.2.8</ecNumber>
    </recommendedName>
</protein>
<dbReference type="InterPro" id="IPR005904">
    <property type="entry name" value="Hxn_phspho_trans"/>
</dbReference>
<dbReference type="GO" id="GO:0000166">
    <property type="term" value="F:nucleotide binding"/>
    <property type="evidence" value="ECO:0007669"/>
    <property type="project" value="UniProtKB-KW"/>
</dbReference>
<evidence type="ECO:0000256" key="6">
    <source>
        <dbReference type="ARBA" id="ARBA00022490"/>
    </source>
</evidence>
<comment type="catalytic activity">
    <reaction evidence="13">
        <text>GMP + diphosphate = guanine + 5-phospho-alpha-D-ribose 1-diphosphate</text>
        <dbReference type="Rhea" id="RHEA:25424"/>
        <dbReference type="ChEBI" id="CHEBI:16235"/>
        <dbReference type="ChEBI" id="CHEBI:33019"/>
        <dbReference type="ChEBI" id="CHEBI:58017"/>
        <dbReference type="ChEBI" id="CHEBI:58115"/>
        <dbReference type="EC" id="2.4.2.8"/>
    </reaction>
    <physiologicalReaction direction="right-to-left" evidence="13">
        <dbReference type="Rhea" id="RHEA:25426"/>
    </physiologicalReaction>
</comment>
<evidence type="ECO:0000256" key="1">
    <source>
        <dbReference type="ARBA" id="ARBA00001946"/>
    </source>
</evidence>
<dbReference type="AlphaFoldDB" id="A0A143BNN3"/>
<evidence type="ECO:0000313" key="17">
    <source>
        <dbReference type="EMBL" id="AMW06656.1"/>
    </source>
</evidence>
<comment type="subcellular location">
    <subcellularLocation>
        <location evidence="2 15">Cytoplasm</location>
    </subcellularLocation>
</comment>
<comment type="cofactor">
    <cofactor evidence="1 15">
        <name>Mg(2+)</name>
        <dbReference type="ChEBI" id="CHEBI:18420"/>
    </cofactor>
</comment>
<keyword evidence="10 15" id="KW-0660">Purine salvage</keyword>
<evidence type="ECO:0000256" key="4">
    <source>
        <dbReference type="ARBA" id="ARBA00008391"/>
    </source>
</evidence>
<keyword evidence="9 15" id="KW-0479">Metal-binding</keyword>
<evidence type="ECO:0000256" key="10">
    <source>
        <dbReference type="ARBA" id="ARBA00022726"/>
    </source>
</evidence>
<dbReference type="OrthoDB" id="9802824at2"/>
<dbReference type="GO" id="GO:0006166">
    <property type="term" value="P:purine ribonucleoside salvage"/>
    <property type="evidence" value="ECO:0007669"/>
    <property type="project" value="UniProtKB-KW"/>
</dbReference>